<dbReference type="InterPro" id="IPR005828">
    <property type="entry name" value="MFS_sugar_transport-like"/>
</dbReference>
<feature type="transmembrane region" description="Helical" evidence="7">
    <location>
        <begin position="244"/>
        <end position="270"/>
    </location>
</feature>
<dbReference type="SUPFAM" id="SSF103473">
    <property type="entry name" value="MFS general substrate transporter"/>
    <property type="match status" value="1"/>
</dbReference>
<evidence type="ECO:0000256" key="2">
    <source>
        <dbReference type="ARBA" id="ARBA00010992"/>
    </source>
</evidence>
<dbReference type="Proteomes" id="UP001281761">
    <property type="component" value="Unassembled WGS sequence"/>
</dbReference>
<feature type="transmembrane region" description="Helical" evidence="7">
    <location>
        <begin position="79"/>
        <end position="99"/>
    </location>
</feature>
<feature type="region of interest" description="Disordered" evidence="6">
    <location>
        <begin position="192"/>
        <end position="236"/>
    </location>
</feature>
<dbReference type="InterPro" id="IPR050360">
    <property type="entry name" value="MFS_Sugar_Transporters"/>
</dbReference>
<evidence type="ECO:0000256" key="5">
    <source>
        <dbReference type="ARBA" id="ARBA00023136"/>
    </source>
</evidence>
<evidence type="ECO:0000256" key="4">
    <source>
        <dbReference type="ARBA" id="ARBA00022989"/>
    </source>
</evidence>
<feature type="transmembrane region" description="Helical" evidence="7">
    <location>
        <begin position="408"/>
        <end position="427"/>
    </location>
</feature>
<feature type="transmembrane region" description="Helical" evidence="7">
    <location>
        <begin position="12"/>
        <end position="37"/>
    </location>
</feature>
<feature type="transmembrane region" description="Helical" evidence="7">
    <location>
        <begin position="169"/>
        <end position="188"/>
    </location>
</feature>
<feature type="compositionally biased region" description="Polar residues" evidence="6">
    <location>
        <begin position="436"/>
        <end position="446"/>
    </location>
</feature>
<name>A0ABQ9YGC2_9EUKA</name>
<dbReference type="PROSITE" id="PS50850">
    <property type="entry name" value="MFS"/>
    <property type="match status" value="1"/>
</dbReference>
<feature type="transmembrane region" description="Helical" evidence="7">
    <location>
        <begin position="379"/>
        <end position="402"/>
    </location>
</feature>
<feature type="transmembrane region" description="Helical" evidence="7">
    <location>
        <begin position="282"/>
        <end position="305"/>
    </location>
</feature>
<protein>
    <submittedName>
        <fullName evidence="9">Sugar Porter (MFS)</fullName>
    </submittedName>
</protein>
<keyword evidence="4 7" id="KW-1133">Transmembrane helix</keyword>
<dbReference type="InterPro" id="IPR036259">
    <property type="entry name" value="MFS_trans_sf"/>
</dbReference>
<feature type="region of interest" description="Disordered" evidence="6">
    <location>
        <begin position="433"/>
        <end position="505"/>
    </location>
</feature>
<gene>
    <name evidence="9" type="ORF">BLNAU_2524</name>
</gene>
<keyword evidence="10" id="KW-1185">Reference proteome</keyword>
<evidence type="ECO:0000259" key="8">
    <source>
        <dbReference type="PROSITE" id="PS50850"/>
    </source>
</evidence>
<feature type="transmembrane region" description="Helical" evidence="7">
    <location>
        <begin position="49"/>
        <end position="72"/>
    </location>
</feature>
<feature type="domain" description="Major facilitator superfamily (MFS) profile" evidence="8">
    <location>
        <begin position="11"/>
        <end position="431"/>
    </location>
</feature>
<feature type="transmembrane region" description="Helical" evidence="7">
    <location>
        <begin position="105"/>
        <end position="125"/>
    </location>
</feature>
<evidence type="ECO:0000256" key="7">
    <source>
        <dbReference type="SAM" id="Phobius"/>
    </source>
</evidence>
<comment type="caution">
    <text evidence="9">The sequence shown here is derived from an EMBL/GenBank/DDBJ whole genome shotgun (WGS) entry which is preliminary data.</text>
</comment>
<evidence type="ECO:0000313" key="10">
    <source>
        <dbReference type="Proteomes" id="UP001281761"/>
    </source>
</evidence>
<accession>A0ABQ9YGC2</accession>
<dbReference type="InterPro" id="IPR020846">
    <property type="entry name" value="MFS_dom"/>
</dbReference>
<keyword evidence="5 7" id="KW-0472">Membrane</keyword>
<dbReference type="PANTHER" id="PTHR48022:SF2">
    <property type="entry name" value="PLASTIDIC GLUCOSE TRANSPORTER 4"/>
    <property type="match status" value="1"/>
</dbReference>
<evidence type="ECO:0000256" key="3">
    <source>
        <dbReference type="ARBA" id="ARBA00022692"/>
    </source>
</evidence>
<organism evidence="9 10">
    <name type="scientific">Blattamonas nauphoetae</name>
    <dbReference type="NCBI Taxonomy" id="2049346"/>
    <lineage>
        <taxon>Eukaryota</taxon>
        <taxon>Metamonada</taxon>
        <taxon>Preaxostyla</taxon>
        <taxon>Oxymonadida</taxon>
        <taxon>Blattamonas</taxon>
    </lineage>
</organism>
<evidence type="ECO:0000256" key="1">
    <source>
        <dbReference type="ARBA" id="ARBA00004141"/>
    </source>
</evidence>
<dbReference type="EMBL" id="JARBJD010000010">
    <property type="protein sequence ID" value="KAK2962691.1"/>
    <property type="molecule type" value="Genomic_DNA"/>
</dbReference>
<keyword evidence="3 7" id="KW-0812">Transmembrane</keyword>
<proteinExistence type="inferred from homology"/>
<comment type="similarity">
    <text evidence="2">Belongs to the major facilitator superfamily. Sugar transporter (TC 2.A.1.1) family.</text>
</comment>
<comment type="subcellular location">
    <subcellularLocation>
        <location evidence="1">Membrane</location>
        <topology evidence="1">Multi-pass membrane protein</topology>
    </subcellularLocation>
</comment>
<dbReference type="Gene3D" id="1.20.1250.20">
    <property type="entry name" value="MFS general substrate transporter like domains"/>
    <property type="match status" value="1"/>
</dbReference>
<dbReference type="Pfam" id="PF00083">
    <property type="entry name" value="Sugar_tr"/>
    <property type="match status" value="1"/>
</dbReference>
<feature type="transmembrane region" description="Helical" evidence="7">
    <location>
        <begin position="137"/>
        <end position="157"/>
    </location>
</feature>
<evidence type="ECO:0000313" key="9">
    <source>
        <dbReference type="EMBL" id="KAK2962691.1"/>
    </source>
</evidence>
<dbReference type="PANTHER" id="PTHR48022">
    <property type="entry name" value="PLASTIDIC GLUCOSE TRANSPORTER 4"/>
    <property type="match status" value="1"/>
</dbReference>
<evidence type="ECO:0000256" key="6">
    <source>
        <dbReference type="SAM" id="MobiDB-lite"/>
    </source>
</evidence>
<reference evidence="9 10" key="1">
    <citation type="journal article" date="2022" name="bioRxiv">
        <title>Genomics of Preaxostyla Flagellates Illuminates Evolutionary Transitions and the Path Towards Mitochondrial Loss.</title>
        <authorList>
            <person name="Novak L.V.F."/>
            <person name="Treitli S.C."/>
            <person name="Pyrih J."/>
            <person name="Halakuc P."/>
            <person name="Pipaliya S.V."/>
            <person name="Vacek V."/>
            <person name="Brzon O."/>
            <person name="Soukal P."/>
            <person name="Eme L."/>
            <person name="Dacks J.B."/>
            <person name="Karnkowska A."/>
            <person name="Elias M."/>
            <person name="Hampl V."/>
        </authorList>
    </citation>
    <scope>NUCLEOTIDE SEQUENCE [LARGE SCALE GENOMIC DNA]</scope>
    <source>
        <strain evidence="9">NAU3</strain>
        <tissue evidence="9">Gut</tissue>
    </source>
</reference>
<feature type="transmembrane region" description="Helical" evidence="7">
    <location>
        <begin position="340"/>
        <end position="367"/>
    </location>
</feature>
<sequence length="505" mass="53633">MSSQNRIRISNSLWGSLMSFLGGLAYGGLQGIISGILGQSYWNTDAAEYVLFFSSGISIAIIVGAVASGPLVQPFGKKWVYFWSAIVAFVCTVLASTIPHPLSAVIFRSLSGFGVGCITGIASSYGADLASPAKKSLVSALFQVSIGTGFLMAYIINALLDTVTYSWRIQVGVASVFPLLIAIATPFAPESPSWLDQNEKRGKKAKQHEKSEEMTVDTETNEEATAQPNDDQEQVPASKPRISAYAWVICIVLAILYHTSGINAVFFFAPNLFSSFNLSRNIVLWLTVALGTWNQFCAFVPIALLRVMNLKWMLVLGTSIQLIGTILNGVSGVIPSGAGSVGLALAGSAIALLGFSLGIGTLFFVYLGQLLGSSSGGSAISMALVWSGNLVIVLTNSALTSALGQGGYYFLLAGITLILVLFSLFAVRSKDKKQPETNAASEQPNATEEDEEQDISNEQGPVTPSIEPEIVSPAPEDRSSSPMVTPNPSPFEAEYGKQAKIPQTL</sequence>
<feature type="transmembrane region" description="Helical" evidence="7">
    <location>
        <begin position="312"/>
        <end position="334"/>
    </location>
</feature>